<dbReference type="GO" id="GO:0046872">
    <property type="term" value="F:metal ion binding"/>
    <property type="evidence" value="ECO:0007669"/>
    <property type="project" value="UniProtKB-UniRule"/>
</dbReference>
<comment type="caution">
    <text evidence="3">The sequence shown here is derived from an EMBL/GenBank/DDBJ whole genome shotgun (WGS) entry which is preliminary data.</text>
</comment>
<dbReference type="Gene3D" id="3.60.40.10">
    <property type="entry name" value="PPM-type phosphatase domain"/>
    <property type="match status" value="1"/>
</dbReference>
<accession>A0A6G0WWB8</accession>
<keyword evidence="1" id="KW-0904">Protein phosphatase</keyword>
<proteinExistence type="inferred from homology"/>
<evidence type="ECO:0000313" key="4">
    <source>
        <dbReference type="Proteomes" id="UP000481153"/>
    </source>
</evidence>
<evidence type="ECO:0000313" key="3">
    <source>
        <dbReference type="EMBL" id="KAF0731817.1"/>
    </source>
</evidence>
<keyword evidence="1" id="KW-0464">Manganese</keyword>
<dbReference type="SUPFAM" id="SSF81606">
    <property type="entry name" value="PP2C-like"/>
    <property type="match status" value="1"/>
</dbReference>
<comment type="cofactor">
    <cofactor evidence="1">
        <name>Mg(2+)</name>
        <dbReference type="ChEBI" id="CHEBI:18420"/>
    </cofactor>
</comment>
<dbReference type="InterPro" id="IPR001932">
    <property type="entry name" value="PPM-type_phosphatase-like_dom"/>
</dbReference>
<keyword evidence="1" id="KW-0460">Magnesium</keyword>
<sequence length="277" mass="29654">MHVRVARATPTRRWITSFGQISSFSSWTFSSGLVSLPHPEKKRGEDAAFVTPTAVGVADGVGGWARKGIDSGAYSRTLMAACELSTLTDPVKRLTEAYNTTKVPGSSTACIIQLSDDGTIHTANLGDSGFMLCRENAEEEGWSIIYASPSQCHYFNCPFQLGHGSRDTPAHADLSTLSVEPNDVVLVATDGLFDNLTEEEILSLLAGITEESKAQKHEAEARMQFTASTIVAVAHEIAKSETRLTPFAQAARQAGYKGTAGGKMDDITVVAALIQNK</sequence>
<keyword evidence="1" id="KW-0479">Metal-binding</keyword>
<dbReference type="EC" id="3.1.3.16" evidence="1"/>
<dbReference type="EMBL" id="VJMJ01000140">
    <property type="protein sequence ID" value="KAF0731817.1"/>
    <property type="molecule type" value="Genomic_DNA"/>
</dbReference>
<dbReference type="AlphaFoldDB" id="A0A6G0WWB8"/>
<dbReference type="Proteomes" id="UP000481153">
    <property type="component" value="Unassembled WGS sequence"/>
</dbReference>
<dbReference type="SMART" id="SM00331">
    <property type="entry name" value="PP2C_SIG"/>
    <property type="match status" value="1"/>
</dbReference>
<gene>
    <name evidence="3" type="ORF">Ae201684_011115</name>
</gene>
<name>A0A6G0WWB8_9STRA</name>
<evidence type="ECO:0000256" key="1">
    <source>
        <dbReference type="RuleBase" id="RU366020"/>
    </source>
</evidence>
<comment type="cofactor">
    <cofactor evidence="1">
        <name>Mn(2+)</name>
        <dbReference type="ChEBI" id="CHEBI:29035"/>
    </cofactor>
</comment>
<comment type="catalytic activity">
    <reaction evidence="1">
        <text>O-phospho-L-seryl-[protein] + H2O = L-seryl-[protein] + phosphate</text>
        <dbReference type="Rhea" id="RHEA:20629"/>
        <dbReference type="Rhea" id="RHEA-COMP:9863"/>
        <dbReference type="Rhea" id="RHEA-COMP:11604"/>
        <dbReference type="ChEBI" id="CHEBI:15377"/>
        <dbReference type="ChEBI" id="CHEBI:29999"/>
        <dbReference type="ChEBI" id="CHEBI:43474"/>
        <dbReference type="ChEBI" id="CHEBI:83421"/>
        <dbReference type="EC" id="3.1.3.16"/>
    </reaction>
</comment>
<dbReference type="SMART" id="SM00332">
    <property type="entry name" value="PP2Cc"/>
    <property type="match status" value="1"/>
</dbReference>
<dbReference type="InterPro" id="IPR036457">
    <property type="entry name" value="PPM-type-like_dom_sf"/>
</dbReference>
<dbReference type="InterPro" id="IPR039123">
    <property type="entry name" value="PPTC7"/>
</dbReference>
<keyword evidence="4" id="KW-1185">Reference proteome</keyword>
<organism evidence="3 4">
    <name type="scientific">Aphanomyces euteiches</name>
    <dbReference type="NCBI Taxonomy" id="100861"/>
    <lineage>
        <taxon>Eukaryota</taxon>
        <taxon>Sar</taxon>
        <taxon>Stramenopiles</taxon>
        <taxon>Oomycota</taxon>
        <taxon>Saprolegniomycetes</taxon>
        <taxon>Saprolegniales</taxon>
        <taxon>Verrucalvaceae</taxon>
        <taxon>Aphanomyces</taxon>
    </lineage>
</organism>
<reference evidence="3 4" key="1">
    <citation type="submission" date="2019-07" db="EMBL/GenBank/DDBJ databases">
        <title>Genomics analysis of Aphanomyces spp. identifies a new class of oomycete effector associated with host adaptation.</title>
        <authorList>
            <person name="Gaulin E."/>
        </authorList>
    </citation>
    <scope>NUCLEOTIDE SEQUENCE [LARGE SCALE GENOMIC DNA]</scope>
    <source>
        <strain evidence="3 4">ATCC 201684</strain>
    </source>
</reference>
<protein>
    <recommendedName>
        <fullName evidence="1">Protein phosphatase</fullName>
        <ecNumber evidence="1">3.1.3.16</ecNumber>
    </recommendedName>
</protein>
<comment type="similarity">
    <text evidence="1">Belongs to the PP2C family.</text>
</comment>
<dbReference type="PANTHER" id="PTHR12320">
    <property type="entry name" value="PROTEIN PHOSPHATASE 2C"/>
    <property type="match status" value="1"/>
</dbReference>
<dbReference type="PROSITE" id="PS51746">
    <property type="entry name" value="PPM_2"/>
    <property type="match status" value="1"/>
</dbReference>
<keyword evidence="1" id="KW-0378">Hydrolase</keyword>
<dbReference type="GO" id="GO:0004722">
    <property type="term" value="F:protein serine/threonine phosphatase activity"/>
    <property type="evidence" value="ECO:0007669"/>
    <property type="project" value="UniProtKB-EC"/>
</dbReference>
<dbReference type="VEuPathDB" id="FungiDB:AeMF1_010538"/>
<comment type="catalytic activity">
    <reaction evidence="1">
        <text>O-phospho-L-threonyl-[protein] + H2O = L-threonyl-[protein] + phosphate</text>
        <dbReference type="Rhea" id="RHEA:47004"/>
        <dbReference type="Rhea" id="RHEA-COMP:11060"/>
        <dbReference type="Rhea" id="RHEA-COMP:11605"/>
        <dbReference type="ChEBI" id="CHEBI:15377"/>
        <dbReference type="ChEBI" id="CHEBI:30013"/>
        <dbReference type="ChEBI" id="CHEBI:43474"/>
        <dbReference type="ChEBI" id="CHEBI:61977"/>
        <dbReference type="EC" id="3.1.3.16"/>
    </reaction>
</comment>
<evidence type="ECO:0000259" key="2">
    <source>
        <dbReference type="PROSITE" id="PS51746"/>
    </source>
</evidence>
<dbReference type="PANTHER" id="PTHR12320:SF1">
    <property type="entry name" value="PROTEIN PHOSPHATASE PTC7 HOMOLOG"/>
    <property type="match status" value="1"/>
</dbReference>
<feature type="domain" description="PPM-type phosphatase" evidence="2">
    <location>
        <begin position="30"/>
        <end position="274"/>
    </location>
</feature>